<proteinExistence type="predicted"/>
<gene>
    <name evidence="3" type="ORF">Pla108_20140</name>
</gene>
<evidence type="ECO:0000313" key="3">
    <source>
        <dbReference type="EMBL" id="TWT97860.1"/>
    </source>
</evidence>
<dbReference type="AlphaFoldDB" id="A0A5C6AEK9"/>
<evidence type="ECO:0000256" key="1">
    <source>
        <dbReference type="SAM" id="Phobius"/>
    </source>
</evidence>
<comment type="caution">
    <text evidence="3">The sequence shown here is derived from an EMBL/GenBank/DDBJ whole genome shotgun (WGS) entry which is preliminary data.</text>
</comment>
<dbReference type="OrthoDB" id="47753at2"/>
<keyword evidence="1" id="KW-1133">Transmembrane helix</keyword>
<name>A0A5C6AEK9_9BACT</name>
<evidence type="ECO:0000313" key="4">
    <source>
        <dbReference type="Proteomes" id="UP000317421"/>
    </source>
</evidence>
<organism evidence="3 4">
    <name type="scientific">Botrimarina colliarenosi</name>
    <dbReference type="NCBI Taxonomy" id="2528001"/>
    <lineage>
        <taxon>Bacteria</taxon>
        <taxon>Pseudomonadati</taxon>
        <taxon>Planctomycetota</taxon>
        <taxon>Planctomycetia</taxon>
        <taxon>Pirellulales</taxon>
        <taxon>Lacipirellulaceae</taxon>
        <taxon>Botrimarina</taxon>
    </lineage>
</organism>
<protein>
    <recommendedName>
        <fullName evidence="2">DUF7670 domain-containing protein</fullName>
    </recommendedName>
</protein>
<feature type="transmembrane region" description="Helical" evidence="1">
    <location>
        <begin position="93"/>
        <end position="112"/>
    </location>
</feature>
<keyword evidence="1" id="KW-0472">Membrane</keyword>
<feature type="transmembrane region" description="Helical" evidence="1">
    <location>
        <begin position="12"/>
        <end position="32"/>
    </location>
</feature>
<feature type="transmembrane region" description="Helical" evidence="1">
    <location>
        <begin position="44"/>
        <end position="61"/>
    </location>
</feature>
<keyword evidence="1" id="KW-0812">Transmembrane</keyword>
<dbReference type="Pfam" id="PF24709">
    <property type="entry name" value="DUF7670"/>
    <property type="match status" value="1"/>
</dbReference>
<dbReference type="RefSeq" id="WP_146444754.1">
    <property type="nucleotide sequence ID" value="NZ_SJPR01000002.1"/>
</dbReference>
<dbReference type="Proteomes" id="UP000317421">
    <property type="component" value="Unassembled WGS sequence"/>
</dbReference>
<feature type="domain" description="DUF7670" evidence="2">
    <location>
        <begin position="3"/>
        <end position="113"/>
    </location>
</feature>
<reference evidence="3 4" key="1">
    <citation type="submission" date="2019-02" db="EMBL/GenBank/DDBJ databases">
        <title>Deep-cultivation of Planctomycetes and their phenomic and genomic characterization uncovers novel biology.</title>
        <authorList>
            <person name="Wiegand S."/>
            <person name="Jogler M."/>
            <person name="Boedeker C."/>
            <person name="Pinto D."/>
            <person name="Vollmers J."/>
            <person name="Rivas-Marin E."/>
            <person name="Kohn T."/>
            <person name="Peeters S.H."/>
            <person name="Heuer A."/>
            <person name="Rast P."/>
            <person name="Oberbeckmann S."/>
            <person name="Bunk B."/>
            <person name="Jeske O."/>
            <person name="Meyerdierks A."/>
            <person name="Storesund J.E."/>
            <person name="Kallscheuer N."/>
            <person name="Luecker S."/>
            <person name="Lage O.M."/>
            <person name="Pohl T."/>
            <person name="Merkel B.J."/>
            <person name="Hornburger P."/>
            <person name="Mueller R.-W."/>
            <person name="Bruemmer F."/>
            <person name="Labrenz M."/>
            <person name="Spormann A.M."/>
            <person name="Op Den Camp H."/>
            <person name="Overmann J."/>
            <person name="Amann R."/>
            <person name="Jetten M.S.M."/>
            <person name="Mascher T."/>
            <person name="Medema M.H."/>
            <person name="Devos D.P."/>
            <person name="Kaster A.-K."/>
            <person name="Ovreas L."/>
            <person name="Rohde M."/>
            <person name="Galperin M.Y."/>
            <person name="Jogler C."/>
        </authorList>
    </citation>
    <scope>NUCLEOTIDE SEQUENCE [LARGE SCALE GENOMIC DNA]</scope>
    <source>
        <strain evidence="3 4">Pla108</strain>
    </source>
</reference>
<evidence type="ECO:0000259" key="2">
    <source>
        <dbReference type="Pfam" id="PF24709"/>
    </source>
</evidence>
<keyword evidence="4" id="KW-1185">Reference proteome</keyword>
<feature type="transmembrane region" description="Helical" evidence="1">
    <location>
        <begin position="68"/>
        <end position="87"/>
    </location>
</feature>
<dbReference type="InterPro" id="IPR056087">
    <property type="entry name" value="DUF7670"/>
</dbReference>
<accession>A0A5C6AEK9</accession>
<sequence>MVTESRGVLRWAARLLGLPPLLFVAAEVLSNGPPDLSAASPHEMGLLVCLATAFVGLAAIWRWELAGGLLTLTGMAAFYALHFAAVGDFPHGVSLPMLFGPGFLAVTSWSLARVDPTLRLLSGQER</sequence>
<dbReference type="EMBL" id="SJPR01000002">
    <property type="protein sequence ID" value="TWT97860.1"/>
    <property type="molecule type" value="Genomic_DNA"/>
</dbReference>